<evidence type="ECO:0008006" key="4">
    <source>
        <dbReference type="Google" id="ProtNLM"/>
    </source>
</evidence>
<protein>
    <recommendedName>
        <fullName evidence="4">Lipoprotein</fullName>
    </recommendedName>
</protein>
<gene>
    <name evidence="2" type="ORF">RFN28_12865</name>
</gene>
<accession>A0ABU4XZ35</accession>
<dbReference type="RefSeq" id="WP_320287704.1">
    <property type="nucleotide sequence ID" value="NZ_JAVIIW010000012.1"/>
</dbReference>
<dbReference type="Proteomes" id="UP001287059">
    <property type="component" value="Unassembled WGS sequence"/>
</dbReference>
<feature type="region of interest" description="Disordered" evidence="1">
    <location>
        <begin position="42"/>
        <end position="100"/>
    </location>
</feature>
<comment type="caution">
    <text evidence="2">The sequence shown here is derived from an EMBL/GenBank/DDBJ whole genome shotgun (WGS) entry which is preliminary data.</text>
</comment>
<keyword evidence="3" id="KW-1185">Reference proteome</keyword>
<evidence type="ECO:0000313" key="3">
    <source>
        <dbReference type="Proteomes" id="UP001287059"/>
    </source>
</evidence>
<dbReference type="PROSITE" id="PS51257">
    <property type="entry name" value="PROKAR_LIPOPROTEIN"/>
    <property type="match status" value="1"/>
</dbReference>
<name>A0ABU4XZ35_9HYPH</name>
<dbReference type="EMBL" id="JAVIIW010000012">
    <property type="protein sequence ID" value="MDX8479363.1"/>
    <property type="molecule type" value="Genomic_DNA"/>
</dbReference>
<reference evidence="2 3" key="1">
    <citation type="submission" date="2023-08" db="EMBL/GenBank/DDBJ databases">
        <title>Implementing the SeqCode for naming new Mesorhizobium species isolated from Vachellia karroo root nodules.</title>
        <authorList>
            <person name="Van Lill M."/>
        </authorList>
    </citation>
    <scope>NUCLEOTIDE SEQUENCE [LARGE SCALE GENOMIC DNA]</scope>
    <source>
        <strain evidence="2 3">VK24D</strain>
    </source>
</reference>
<sequence length="115" mass="12450">MFGRILPFVLCPALLAAGGCARSDDGTVIIPRQLDVRRVWDRPPQQAQVSAPPVAAGVFPAPPEPAKPVPRRYRKPAPATPQAHVQPPEAASRPEKALACRNVSEPGRRYRVVCD</sequence>
<feature type="compositionally biased region" description="Low complexity" evidence="1">
    <location>
        <begin position="43"/>
        <end position="59"/>
    </location>
</feature>
<organism evidence="2 3">
    <name type="scientific">Mesorhizobium album</name>
    <dbReference type="NCBI Taxonomy" id="3072314"/>
    <lineage>
        <taxon>Bacteria</taxon>
        <taxon>Pseudomonadati</taxon>
        <taxon>Pseudomonadota</taxon>
        <taxon>Alphaproteobacteria</taxon>
        <taxon>Hyphomicrobiales</taxon>
        <taxon>Phyllobacteriaceae</taxon>
        <taxon>Mesorhizobium</taxon>
    </lineage>
</organism>
<proteinExistence type="predicted"/>
<evidence type="ECO:0000256" key="1">
    <source>
        <dbReference type="SAM" id="MobiDB-lite"/>
    </source>
</evidence>
<evidence type="ECO:0000313" key="2">
    <source>
        <dbReference type="EMBL" id="MDX8479363.1"/>
    </source>
</evidence>